<dbReference type="EMBL" id="SPQT01000007">
    <property type="protein sequence ID" value="TFV47741.1"/>
    <property type="molecule type" value="Genomic_DNA"/>
</dbReference>
<comment type="caution">
    <text evidence="2">The sequence shown here is derived from an EMBL/GenBank/DDBJ whole genome shotgun (WGS) entry which is preliminary data.</text>
</comment>
<gene>
    <name evidence="2" type="ORF">E4K65_16055</name>
    <name evidence="1" type="ORF">E4K65_36645</name>
</gene>
<proteinExistence type="predicted"/>
<protein>
    <submittedName>
        <fullName evidence="2">Uncharacterized protein</fullName>
    </submittedName>
</protein>
<dbReference type="Proteomes" id="UP000297966">
    <property type="component" value="Unassembled WGS sequence"/>
</dbReference>
<sequence>MTEERIARLRTHKNNIDRYRRLLKTKLSEIERQYLEKRLSEEQAAMGIHLSAAEPPPIMVAPK</sequence>
<evidence type="ECO:0000313" key="1">
    <source>
        <dbReference type="EMBL" id="TFV41208.1"/>
    </source>
</evidence>
<dbReference type="OrthoDB" id="8240669at2"/>
<name>A0A4Y9LY43_9BRAD</name>
<evidence type="ECO:0000313" key="3">
    <source>
        <dbReference type="Proteomes" id="UP000297966"/>
    </source>
</evidence>
<organism evidence="2 3">
    <name type="scientific">Bradyrhizobium niftali</name>
    <dbReference type="NCBI Taxonomy" id="2560055"/>
    <lineage>
        <taxon>Bacteria</taxon>
        <taxon>Pseudomonadati</taxon>
        <taxon>Pseudomonadota</taxon>
        <taxon>Alphaproteobacteria</taxon>
        <taxon>Hyphomicrobiales</taxon>
        <taxon>Nitrobacteraceae</taxon>
        <taxon>Bradyrhizobium</taxon>
    </lineage>
</organism>
<keyword evidence="3" id="KW-1185">Reference proteome</keyword>
<dbReference type="RefSeq" id="WP_049812216.1">
    <property type="nucleotide sequence ID" value="NZ_JBIYER010000001.1"/>
</dbReference>
<dbReference type="AlphaFoldDB" id="A0A4Y9LY43"/>
<accession>A0A4Y9LY43</accession>
<evidence type="ECO:0000313" key="2">
    <source>
        <dbReference type="EMBL" id="TFV47741.1"/>
    </source>
</evidence>
<reference evidence="2 3" key="1">
    <citation type="submission" date="2019-03" db="EMBL/GenBank/DDBJ databases">
        <title>Bradyrhizobium diversity isolated from nodules of Chamaecrista fasciculata.</title>
        <authorList>
            <person name="Klepa M.S."/>
            <person name="Urquiaga M.O."/>
            <person name="Hungria M."/>
            <person name="Delamuta J.R."/>
        </authorList>
    </citation>
    <scope>NUCLEOTIDE SEQUENCE [LARGE SCALE GENOMIC DNA]</scope>
    <source>
        <strain evidence="2 3">CNPSo 3448</strain>
    </source>
</reference>
<dbReference type="EMBL" id="SPQT01000030">
    <property type="protein sequence ID" value="TFV41208.1"/>
    <property type="molecule type" value="Genomic_DNA"/>
</dbReference>